<dbReference type="EMBL" id="BMFS01000002">
    <property type="protein sequence ID" value="GGG94316.1"/>
    <property type="molecule type" value="Genomic_DNA"/>
</dbReference>
<keyword evidence="4" id="KW-0456">Lyase</keyword>
<feature type="domain" description="Heparin-sulfate lyase N-terminal" evidence="6">
    <location>
        <begin position="125"/>
        <end position="304"/>
    </location>
</feature>
<dbReference type="Proteomes" id="UP000648722">
    <property type="component" value="Unassembled WGS sequence"/>
</dbReference>
<keyword evidence="3" id="KW-0574">Periplasm</keyword>
<dbReference type="InterPro" id="IPR012480">
    <property type="entry name" value="Hepar_II_III_C"/>
</dbReference>
<evidence type="ECO:0000256" key="3">
    <source>
        <dbReference type="ARBA" id="ARBA00022764"/>
    </source>
</evidence>
<evidence type="ECO:0000259" key="5">
    <source>
        <dbReference type="Pfam" id="PF07940"/>
    </source>
</evidence>
<evidence type="ECO:0000256" key="2">
    <source>
        <dbReference type="ARBA" id="ARBA00022729"/>
    </source>
</evidence>
<keyword evidence="2" id="KW-0732">Signal</keyword>
<dbReference type="Gene3D" id="1.50.10.100">
    <property type="entry name" value="Chondroitin AC/alginate lyase"/>
    <property type="match status" value="1"/>
</dbReference>
<accession>A0ABQ1XIA2</accession>
<dbReference type="Pfam" id="PF07940">
    <property type="entry name" value="Hepar_II_III_C"/>
    <property type="match status" value="1"/>
</dbReference>
<reference evidence="8" key="1">
    <citation type="journal article" date="2019" name="Int. J. Syst. Evol. Microbiol.">
        <title>The Global Catalogue of Microorganisms (GCM) 10K type strain sequencing project: providing services to taxonomists for standard genome sequencing and annotation.</title>
        <authorList>
            <consortium name="The Broad Institute Genomics Platform"/>
            <consortium name="The Broad Institute Genome Sequencing Center for Infectious Disease"/>
            <person name="Wu L."/>
            <person name="Ma J."/>
        </authorList>
    </citation>
    <scope>NUCLEOTIDE SEQUENCE [LARGE SCALE GENOMIC DNA]</scope>
    <source>
        <strain evidence="8">CGMCC 1.12766</strain>
    </source>
</reference>
<evidence type="ECO:0000256" key="4">
    <source>
        <dbReference type="ARBA" id="ARBA00023239"/>
    </source>
</evidence>
<sequence length="570" mass="64006">MISGRFPRTIRYTPARQLAHRAMLMTKRRALSALARNIPALKTPPHKKAPPLAGDLPAPFLSGAHGTVSVKNGQYTFNFLNSPRRFTLPVDWHREDLNTGTRLWKLNLHYFDYLHQLENADFEALVSDWIAQNRPFKPGYWLDSWNSYAMSIRLVAWMGEYQRRQAHLGYAFAERMIASIAEQARFLQANLEEDIGGNHLIKNIRALYWCGRFFAGETGCKATRTANRLLARELDRQILPDGFHFELSPAYHCQVLADLLDCWRLMAPGSLRAKLESKLVLMAQIASDFTHPDGLISLFNDGGLHMTVSCGALKDAYETLLGPWPQALSGSQYRAAGFFLKRTSKLFLAYDAGRLGPDGLPAHAHGDVFSFELSLGQQRMIVDTGVFEYNAGARRAHSRATVAHNTLTLDDHDQGEFWSAFRLGRRPGVIVNSACITAGNWMVDARHDGYAHLDGSPVHRRVITISDDETISIQDAIAGGRGQRAVARLLLHPSVEIVRDDRDHILLRSGEARLRLEAESARVSVVERPWWPDFGCEVMTRQLVLDYGTAPGEWSFQLHLETAASHSNTS</sequence>
<dbReference type="InterPro" id="IPR008929">
    <property type="entry name" value="Chondroitin_lyas"/>
</dbReference>
<feature type="domain" description="Heparinase II/III-like C-terminal" evidence="5">
    <location>
        <begin position="331"/>
        <end position="547"/>
    </location>
</feature>
<dbReference type="PANTHER" id="PTHR39210:SF1">
    <property type="entry name" value="HEPARIN-SULFATE LYASE"/>
    <property type="match status" value="1"/>
</dbReference>
<gene>
    <name evidence="7" type="ORF">GCM10007420_07260</name>
</gene>
<name>A0ABQ1XIA2_9PROT</name>
<evidence type="ECO:0000256" key="1">
    <source>
        <dbReference type="ARBA" id="ARBA00004418"/>
    </source>
</evidence>
<dbReference type="InterPro" id="IPR031680">
    <property type="entry name" value="Hepar_II_III_N"/>
</dbReference>
<dbReference type="Pfam" id="PF16889">
    <property type="entry name" value="Hepar_II_III_N"/>
    <property type="match status" value="1"/>
</dbReference>
<organism evidence="7 8">
    <name type="scientific">Glycocaulis albus</name>
    <dbReference type="NCBI Taxonomy" id="1382801"/>
    <lineage>
        <taxon>Bacteria</taxon>
        <taxon>Pseudomonadati</taxon>
        <taxon>Pseudomonadota</taxon>
        <taxon>Alphaproteobacteria</taxon>
        <taxon>Maricaulales</taxon>
        <taxon>Maricaulaceae</taxon>
        <taxon>Glycocaulis</taxon>
    </lineage>
</organism>
<evidence type="ECO:0000259" key="6">
    <source>
        <dbReference type="Pfam" id="PF16889"/>
    </source>
</evidence>
<comment type="caution">
    <text evidence="7">The sequence shown here is derived from an EMBL/GenBank/DDBJ whole genome shotgun (WGS) entry which is preliminary data.</text>
</comment>
<evidence type="ECO:0000313" key="7">
    <source>
        <dbReference type="EMBL" id="GGG94316.1"/>
    </source>
</evidence>
<evidence type="ECO:0000313" key="8">
    <source>
        <dbReference type="Proteomes" id="UP000648722"/>
    </source>
</evidence>
<comment type="subcellular location">
    <subcellularLocation>
        <location evidence="1">Periplasm</location>
    </subcellularLocation>
</comment>
<proteinExistence type="predicted"/>
<keyword evidence="8" id="KW-1185">Reference proteome</keyword>
<dbReference type="SUPFAM" id="SSF48230">
    <property type="entry name" value="Chondroitin AC/alginate lyase"/>
    <property type="match status" value="1"/>
</dbReference>
<dbReference type="Gene3D" id="2.70.98.70">
    <property type="match status" value="1"/>
</dbReference>
<dbReference type="PANTHER" id="PTHR39210">
    <property type="entry name" value="HEPARIN-SULFATE LYASE"/>
    <property type="match status" value="1"/>
</dbReference>
<protein>
    <submittedName>
        <fullName evidence="7">Heparinase II/III family protein</fullName>
    </submittedName>
</protein>